<keyword evidence="2" id="KW-1185">Reference proteome</keyword>
<evidence type="ECO:0000313" key="1">
    <source>
        <dbReference type="EMBL" id="GFO48726.1"/>
    </source>
</evidence>
<dbReference type="EMBL" id="BLXT01008440">
    <property type="protein sequence ID" value="GFO48726.1"/>
    <property type="molecule type" value="Genomic_DNA"/>
</dbReference>
<dbReference type="Proteomes" id="UP000735302">
    <property type="component" value="Unassembled WGS sequence"/>
</dbReference>
<protein>
    <submittedName>
        <fullName evidence="1">Uncharacterized protein</fullName>
    </submittedName>
</protein>
<gene>
    <name evidence="1" type="ORF">PoB_007523100</name>
</gene>
<comment type="caution">
    <text evidence="1">The sequence shown here is derived from an EMBL/GenBank/DDBJ whole genome shotgun (WGS) entry which is preliminary data.</text>
</comment>
<dbReference type="AlphaFoldDB" id="A0AAV4DX88"/>
<accession>A0AAV4DX88</accession>
<name>A0AAV4DX88_9GAST</name>
<organism evidence="1 2">
    <name type="scientific">Plakobranchus ocellatus</name>
    <dbReference type="NCBI Taxonomy" id="259542"/>
    <lineage>
        <taxon>Eukaryota</taxon>
        <taxon>Metazoa</taxon>
        <taxon>Spiralia</taxon>
        <taxon>Lophotrochozoa</taxon>
        <taxon>Mollusca</taxon>
        <taxon>Gastropoda</taxon>
        <taxon>Heterobranchia</taxon>
        <taxon>Euthyneura</taxon>
        <taxon>Panpulmonata</taxon>
        <taxon>Sacoglossa</taxon>
        <taxon>Placobranchoidea</taxon>
        <taxon>Plakobranchidae</taxon>
        <taxon>Plakobranchus</taxon>
    </lineage>
</organism>
<proteinExistence type="predicted"/>
<reference evidence="1 2" key="1">
    <citation type="journal article" date="2021" name="Elife">
        <title>Chloroplast acquisition without the gene transfer in kleptoplastic sea slugs, Plakobranchus ocellatus.</title>
        <authorList>
            <person name="Maeda T."/>
            <person name="Takahashi S."/>
            <person name="Yoshida T."/>
            <person name="Shimamura S."/>
            <person name="Takaki Y."/>
            <person name="Nagai Y."/>
            <person name="Toyoda A."/>
            <person name="Suzuki Y."/>
            <person name="Arimoto A."/>
            <person name="Ishii H."/>
            <person name="Satoh N."/>
            <person name="Nishiyama T."/>
            <person name="Hasebe M."/>
            <person name="Maruyama T."/>
            <person name="Minagawa J."/>
            <person name="Obokata J."/>
            <person name="Shigenobu S."/>
        </authorList>
    </citation>
    <scope>NUCLEOTIDE SEQUENCE [LARGE SCALE GENOMIC DNA]</scope>
</reference>
<sequence length="106" mass="11338">MVFGPWVSLGHSSGEDQINMMPVLGSRVSPGHSSGEDLINMMPVLGSRVSPGYSRLRLCADAGVTNVQPMITAEPRQALTFIDGGGREVKAPTNNLLLTSNFRNII</sequence>
<evidence type="ECO:0000313" key="2">
    <source>
        <dbReference type="Proteomes" id="UP000735302"/>
    </source>
</evidence>